<feature type="chain" id="PRO_5001863402" description="SIMPL domain-containing protein" evidence="2">
    <location>
        <begin position="21"/>
        <end position="342"/>
    </location>
</feature>
<dbReference type="AlphaFoldDB" id="A0A090QJK6"/>
<feature type="compositionally biased region" description="Pro residues" evidence="1">
    <location>
        <begin position="313"/>
        <end position="323"/>
    </location>
</feature>
<keyword evidence="2" id="KW-0732">Signal</keyword>
<dbReference type="EMBL" id="BBML01000001">
    <property type="protein sequence ID" value="GAK95726.1"/>
    <property type="molecule type" value="Genomic_DNA"/>
</dbReference>
<dbReference type="eggNOG" id="COG2968">
    <property type="taxonomic scope" value="Bacteria"/>
</dbReference>
<dbReference type="STRING" id="319236.BST91_12125"/>
<dbReference type="RefSeq" id="WP_042276413.1">
    <property type="nucleotide sequence ID" value="NZ_BBML01000001.1"/>
</dbReference>
<proteinExistence type="predicted"/>
<gene>
    <name evidence="3" type="ORF">JCM19294_2508</name>
</gene>
<evidence type="ECO:0000256" key="2">
    <source>
        <dbReference type="SAM" id="SignalP"/>
    </source>
</evidence>
<name>A0A090QJK6_9FLAO</name>
<dbReference type="Proteomes" id="UP000029221">
    <property type="component" value="Unassembled WGS sequence"/>
</dbReference>
<sequence>MKTILCICFLAVCSAIPAQHLGNFNNQAVQMEISRANIATSMGNGYINQQKRHHSQPLQPSNVLTLNLKSLYNIEATDYTAVFNINQVGASAQEATDLMNQKVDAIKAALKQDGFTGQFSMDMISFVPQYEIEVTKKLFSKTYTEVPVGFELQQNLLISYKNDDDFQKILTACANNEVYNLVKVDYYVNNLDEIYKKLQEKLLEEVSAKKNYYEALGFDMSTYDVFMADKKYYHVPKDYYRSYQAAENVSVEAAQKKKVTRVKKPTSYYYDPISYDGYDVVVNAGISKPVIQLGMDLSLRYQPKPEKPKEPKPASPAPAPPKPKVYVISPDGPVHIKQMPDS</sequence>
<keyword evidence="4" id="KW-1185">Reference proteome</keyword>
<evidence type="ECO:0000313" key="3">
    <source>
        <dbReference type="EMBL" id="GAK95726.1"/>
    </source>
</evidence>
<feature type="signal peptide" evidence="2">
    <location>
        <begin position="1"/>
        <end position="20"/>
    </location>
</feature>
<evidence type="ECO:0000313" key="4">
    <source>
        <dbReference type="Proteomes" id="UP000029221"/>
    </source>
</evidence>
<dbReference type="InterPro" id="IPR007497">
    <property type="entry name" value="SIMPL/DUF541"/>
</dbReference>
<evidence type="ECO:0008006" key="5">
    <source>
        <dbReference type="Google" id="ProtNLM"/>
    </source>
</evidence>
<feature type="compositionally biased region" description="Basic and acidic residues" evidence="1">
    <location>
        <begin position="303"/>
        <end position="312"/>
    </location>
</feature>
<accession>A0A090QJK6</accession>
<reference evidence="3" key="1">
    <citation type="journal article" date="2014" name="Genome Announc.">
        <title>Draft Genome Sequences of Marine Flavobacterium Nonlabens Strains NR17, NR24, NR27, NR32, NR33, and Ara13.</title>
        <authorList>
            <person name="Nakanishi M."/>
            <person name="Meirelles P."/>
            <person name="Suzuki R."/>
            <person name="Takatani N."/>
            <person name="Mino S."/>
            <person name="Suda W."/>
            <person name="Oshima K."/>
            <person name="Hattori M."/>
            <person name="Ohkuma M."/>
            <person name="Hosokawa M."/>
            <person name="Miyashita K."/>
            <person name="Thompson F.L."/>
            <person name="Niwa A."/>
            <person name="Sawabe T."/>
            <person name="Sawabe T."/>
        </authorList>
    </citation>
    <scope>NUCLEOTIDE SEQUENCE [LARGE SCALE GENOMIC DNA]</scope>
    <source>
        <strain evidence="3">JCM 19294</strain>
    </source>
</reference>
<protein>
    <recommendedName>
        <fullName evidence="5">SIMPL domain-containing protein</fullName>
    </recommendedName>
</protein>
<organism evidence="3 4">
    <name type="scientific">Nonlabens tegetincola</name>
    <dbReference type="NCBI Taxonomy" id="323273"/>
    <lineage>
        <taxon>Bacteria</taxon>
        <taxon>Pseudomonadati</taxon>
        <taxon>Bacteroidota</taxon>
        <taxon>Flavobacteriia</taxon>
        <taxon>Flavobacteriales</taxon>
        <taxon>Flavobacteriaceae</taxon>
        <taxon>Nonlabens</taxon>
    </lineage>
</organism>
<evidence type="ECO:0000256" key="1">
    <source>
        <dbReference type="SAM" id="MobiDB-lite"/>
    </source>
</evidence>
<comment type="caution">
    <text evidence="3">The sequence shown here is derived from an EMBL/GenBank/DDBJ whole genome shotgun (WGS) entry which is preliminary data.</text>
</comment>
<feature type="region of interest" description="Disordered" evidence="1">
    <location>
        <begin position="301"/>
        <end position="342"/>
    </location>
</feature>
<dbReference type="Pfam" id="PF04402">
    <property type="entry name" value="SIMPL"/>
    <property type="match status" value="1"/>
</dbReference>
<dbReference type="Gene3D" id="3.30.70.2970">
    <property type="entry name" value="Protein of unknown function (DUF541), domain 2"/>
    <property type="match status" value="1"/>
</dbReference>
<dbReference type="Gene3D" id="3.30.110.170">
    <property type="entry name" value="Protein of unknown function (DUF541), domain 1"/>
    <property type="match status" value="1"/>
</dbReference>